<dbReference type="STRING" id="64702.SAMN05443377_12110"/>
<feature type="transmembrane region" description="Helical" evidence="1">
    <location>
        <begin position="46"/>
        <end position="69"/>
    </location>
</feature>
<keyword evidence="1" id="KW-0812">Transmembrane</keyword>
<sequence>MAERPHPSEYLANIKASAPQIVSDIKELASAEIVPSAKHAGIGGGLFSAAGVFALFALNCVLWAAVFGVSNFYHYVAGRDWFTSLALAFITLAVLLLILAALVAIIGYRQLKQVKAPSATIAEAKASISALSSSLSAGARDAKEDITPSVTSR</sequence>
<dbReference type="Pfam" id="PF07332">
    <property type="entry name" value="Phage_holin_3_6"/>
    <property type="match status" value="1"/>
</dbReference>
<dbReference type="InterPro" id="IPR009937">
    <property type="entry name" value="Phage_holin_3_6"/>
</dbReference>
<feature type="transmembrane region" description="Helical" evidence="1">
    <location>
        <begin position="81"/>
        <end position="108"/>
    </location>
</feature>
<dbReference type="Proteomes" id="UP000198815">
    <property type="component" value="Unassembled WGS sequence"/>
</dbReference>
<keyword evidence="1" id="KW-1133">Transmembrane helix</keyword>
<keyword evidence="3" id="KW-1185">Reference proteome</keyword>
<evidence type="ECO:0000256" key="1">
    <source>
        <dbReference type="SAM" id="Phobius"/>
    </source>
</evidence>
<reference evidence="2 3" key="1">
    <citation type="submission" date="2016-10" db="EMBL/GenBank/DDBJ databases">
        <authorList>
            <person name="de Groot N.N."/>
        </authorList>
    </citation>
    <scope>NUCLEOTIDE SEQUENCE [LARGE SCALE GENOMIC DNA]</scope>
    <source>
        <strain evidence="2 3">DSM 16859</strain>
    </source>
</reference>
<dbReference type="OrthoDB" id="3733595at2"/>
<protein>
    <submittedName>
        <fullName evidence="2">Putative Holin-X, holin superfamily III</fullName>
    </submittedName>
</protein>
<proteinExistence type="predicted"/>
<dbReference type="AlphaFoldDB" id="A0A1H9TCX5"/>
<evidence type="ECO:0000313" key="3">
    <source>
        <dbReference type="Proteomes" id="UP000198815"/>
    </source>
</evidence>
<gene>
    <name evidence="2" type="ORF">SAMN05443377_12110</name>
</gene>
<organism evidence="2 3">
    <name type="scientific">Propionibacterium cyclohexanicum</name>
    <dbReference type="NCBI Taxonomy" id="64702"/>
    <lineage>
        <taxon>Bacteria</taxon>
        <taxon>Bacillati</taxon>
        <taxon>Actinomycetota</taxon>
        <taxon>Actinomycetes</taxon>
        <taxon>Propionibacteriales</taxon>
        <taxon>Propionibacteriaceae</taxon>
        <taxon>Propionibacterium</taxon>
    </lineage>
</organism>
<accession>A0A1H9TCX5</accession>
<evidence type="ECO:0000313" key="2">
    <source>
        <dbReference type="EMBL" id="SER94794.1"/>
    </source>
</evidence>
<dbReference type="EMBL" id="FOGZ01000021">
    <property type="protein sequence ID" value="SER94794.1"/>
    <property type="molecule type" value="Genomic_DNA"/>
</dbReference>
<name>A0A1H9TCX5_9ACTN</name>
<keyword evidence="1" id="KW-0472">Membrane</keyword>
<dbReference type="RefSeq" id="WP_091970539.1">
    <property type="nucleotide sequence ID" value="NZ_FOGZ01000021.1"/>
</dbReference>